<protein>
    <submittedName>
        <fullName evidence="1">Uncharacterized protein</fullName>
    </submittedName>
</protein>
<evidence type="ECO:0000313" key="1">
    <source>
        <dbReference type="EMBL" id="KAK7291448.1"/>
    </source>
</evidence>
<organism evidence="1 2">
    <name type="scientific">Crotalaria pallida</name>
    <name type="common">Smooth rattlebox</name>
    <name type="synonym">Crotalaria striata</name>
    <dbReference type="NCBI Taxonomy" id="3830"/>
    <lineage>
        <taxon>Eukaryota</taxon>
        <taxon>Viridiplantae</taxon>
        <taxon>Streptophyta</taxon>
        <taxon>Embryophyta</taxon>
        <taxon>Tracheophyta</taxon>
        <taxon>Spermatophyta</taxon>
        <taxon>Magnoliopsida</taxon>
        <taxon>eudicotyledons</taxon>
        <taxon>Gunneridae</taxon>
        <taxon>Pentapetalae</taxon>
        <taxon>rosids</taxon>
        <taxon>fabids</taxon>
        <taxon>Fabales</taxon>
        <taxon>Fabaceae</taxon>
        <taxon>Papilionoideae</taxon>
        <taxon>50 kb inversion clade</taxon>
        <taxon>genistoids sensu lato</taxon>
        <taxon>core genistoids</taxon>
        <taxon>Crotalarieae</taxon>
        <taxon>Crotalaria</taxon>
    </lineage>
</organism>
<gene>
    <name evidence="1" type="ORF">RIF29_06597</name>
</gene>
<proteinExistence type="predicted"/>
<name>A0AAN9J4X8_CROPI</name>
<reference evidence="1 2" key="1">
    <citation type="submission" date="2024-01" db="EMBL/GenBank/DDBJ databases">
        <title>The genomes of 5 underutilized Papilionoideae crops provide insights into root nodulation and disease resistanc.</title>
        <authorList>
            <person name="Yuan L."/>
        </authorList>
    </citation>
    <scope>NUCLEOTIDE SEQUENCE [LARGE SCALE GENOMIC DNA]</scope>
    <source>
        <strain evidence="1">ZHUSHIDOU_FW_LH</strain>
        <tissue evidence="1">Leaf</tissue>
    </source>
</reference>
<evidence type="ECO:0000313" key="2">
    <source>
        <dbReference type="Proteomes" id="UP001372338"/>
    </source>
</evidence>
<dbReference type="Proteomes" id="UP001372338">
    <property type="component" value="Unassembled WGS sequence"/>
</dbReference>
<sequence length="74" mass="8813">MFLLSRIEWLQIDFLPVVDCKPPTSFPSNSLFPFSFFFFQKSINLLHIVCDFPFVMVRSDLILISQIFFDLEKF</sequence>
<accession>A0AAN9J4X8</accession>
<keyword evidence="2" id="KW-1185">Reference proteome</keyword>
<comment type="caution">
    <text evidence="1">The sequence shown here is derived from an EMBL/GenBank/DDBJ whole genome shotgun (WGS) entry which is preliminary data.</text>
</comment>
<dbReference type="AlphaFoldDB" id="A0AAN9J4X8"/>
<dbReference type="EMBL" id="JAYWIO010000001">
    <property type="protein sequence ID" value="KAK7291448.1"/>
    <property type="molecule type" value="Genomic_DNA"/>
</dbReference>